<accession>A0ABV4U0L0</accession>
<dbReference type="InterPro" id="IPR002035">
    <property type="entry name" value="VWF_A"/>
</dbReference>
<feature type="transmembrane region" description="Helical" evidence="1">
    <location>
        <begin position="634"/>
        <end position="653"/>
    </location>
</feature>
<feature type="transmembrane region" description="Helical" evidence="1">
    <location>
        <begin position="61"/>
        <end position="78"/>
    </location>
</feature>
<dbReference type="SMART" id="SM00327">
    <property type="entry name" value="VWA"/>
    <property type="match status" value="1"/>
</dbReference>
<sequence>MGFLSPITAMVAAALAVPALVALYFLKLRRRELAVPSTLLWRKAIQDMQVNAPFQKLRRNLLLLLQLLLLAALLVAMARPTLLTAAPPGQQVILIIDQSASMNATDGSPTRLDDAKAAALNIIDDLGSGTLTGGASEAMVIAFGERARVVQNTTTDLARLRAAVRSIQPTDQRSRLGPALQLVEPYAQRAAATDAEDVLVYVISDGRVHEEPGEPMSLPGAALVYVPMGTEAVDNVAVIAFSARRDFEQPERVQVFARLANYGAAALSPNVELRIDGRVHRAQRVELPPAGADGPGMRSVQFEFNLADEALVQVGHDHNDMLAGDDRASIVLAPPRRLRVLLVTEGNTFLERVVRSIGVRRMVAMTPNRYAAQDPERLRRGGWSDVGQSVGDEDGFDVIIFDAYAPEQRPAVNSLYFAAVPPIEDLALRAAREDERATQVVLDWQRDHPIMRHVVLDDVAMSRPGRLMLPMDADMLAMGEGGPVIATLRHEGVQHVVTAFDTLQTNWPLYVSFPVFISNVMQTLGLGSLADEAGVMYRAGEAAALPYAGDAATVSYTGPVPLSGRRSGREMVLSPFERVGVYRTTDSDVEPPFDRLAVNLLDARESDLRPAEQLQVGTRTATTQGRDATTRREVWPWFVWAALAFLMVEWLVYTRRMHI</sequence>
<dbReference type="RefSeq" id="WP_425343827.1">
    <property type="nucleotide sequence ID" value="NZ_JBGUBD010000001.1"/>
</dbReference>
<keyword evidence="1" id="KW-0812">Transmembrane</keyword>
<evidence type="ECO:0000259" key="2">
    <source>
        <dbReference type="PROSITE" id="PS50234"/>
    </source>
</evidence>
<dbReference type="Proteomes" id="UP001575105">
    <property type="component" value="Unassembled WGS sequence"/>
</dbReference>
<dbReference type="EMBL" id="JBGUBD010000001">
    <property type="protein sequence ID" value="MFA9476902.1"/>
    <property type="molecule type" value="Genomic_DNA"/>
</dbReference>
<evidence type="ECO:0000313" key="3">
    <source>
        <dbReference type="EMBL" id="MFA9476902.1"/>
    </source>
</evidence>
<name>A0ABV4U0L0_9BACT</name>
<keyword evidence="1" id="KW-0472">Membrane</keyword>
<dbReference type="InterPro" id="IPR024163">
    <property type="entry name" value="Aerotolerance_reg_N"/>
</dbReference>
<reference evidence="3 4" key="1">
    <citation type="submission" date="2024-08" db="EMBL/GenBank/DDBJ databases">
        <title>Whole-genome sequencing of halo(alkali)philic microorganisms from hypersaline lakes.</title>
        <authorList>
            <person name="Sorokin D.Y."/>
            <person name="Merkel A.Y."/>
            <person name="Messina E."/>
            <person name="Yakimov M."/>
        </authorList>
    </citation>
    <scope>NUCLEOTIDE SEQUENCE [LARGE SCALE GENOMIC DNA]</scope>
    <source>
        <strain evidence="3 4">AB-hyl4</strain>
    </source>
</reference>
<dbReference type="PROSITE" id="PS50234">
    <property type="entry name" value="VWFA"/>
    <property type="match status" value="1"/>
</dbReference>
<dbReference type="InterPro" id="IPR036465">
    <property type="entry name" value="vWFA_dom_sf"/>
</dbReference>
<evidence type="ECO:0000313" key="4">
    <source>
        <dbReference type="Proteomes" id="UP001575105"/>
    </source>
</evidence>
<dbReference type="CDD" id="cd00198">
    <property type="entry name" value="vWFA"/>
    <property type="match status" value="1"/>
</dbReference>
<keyword evidence="4" id="KW-1185">Reference proteome</keyword>
<dbReference type="Pfam" id="PF13519">
    <property type="entry name" value="VWA_2"/>
    <property type="match status" value="1"/>
</dbReference>
<feature type="domain" description="VWFA" evidence="2">
    <location>
        <begin position="91"/>
        <end position="271"/>
    </location>
</feature>
<dbReference type="SUPFAM" id="SSF53300">
    <property type="entry name" value="vWA-like"/>
    <property type="match status" value="1"/>
</dbReference>
<proteinExistence type="predicted"/>
<dbReference type="PANTHER" id="PTHR37464">
    <property type="entry name" value="BLL2463 PROTEIN"/>
    <property type="match status" value="1"/>
</dbReference>
<evidence type="ECO:0000256" key="1">
    <source>
        <dbReference type="SAM" id="Phobius"/>
    </source>
</evidence>
<feature type="transmembrane region" description="Helical" evidence="1">
    <location>
        <begin position="6"/>
        <end position="26"/>
    </location>
</feature>
<keyword evidence="1" id="KW-1133">Transmembrane helix</keyword>
<dbReference type="PANTHER" id="PTHR37464:SF1">
    <property type="entry name" value="BLL2463 PROTEIN"/>
    <property type="match status" value="1"/>
</dbReference>
<gene>
    <name evidence="3" type="ORF">ACERK3_01215</name>
</gene>
<comment type="caution">
    <text evidence="3">The sequence shown here is derived from an EMBL/GenBank/DDBJ whole genome shotgun (WGS) entry which is preliminary data.</text>
</comment>
<organism evidence="3 4">
    <name type="scientific">Natronomicrosphaera hydrolytica</name>
    <dbReference type="NCBI Taxonomy" id="3242702"/>
    <lineage>
        <taxon>Bacteria</taxon>
        <taxon>Pseudomonadati</taxon>
        <taxon>Planctomycetota</taxon>
        <taxon>Phycisphaerae</taxon>
        <taxon>Phycisphaerales</taxon>
        <taxon>Phycisphaeraceae</taxon>
        <taxon>Natronomicrosphaera</taxon>
    </lineage>
</organism>
<dbReference type="Pfam" id="PF07584">
    <property type="entry name" value="BatA"/>
    <property type="match status" value="1"/>
</dbReference>
<protein>
    <submittedName>
        <fullName evidence="3">VWA domain-containing protein</fullName>
    </submittedName>
</protein>
<dbReference type="Gene3D" id="3.40.50.410">
    <property type="entry name" value="von Willebrand factor, type A domain"/>
    <property type="match status" value="1"/>
</dbReference>